<evidence type="ECO:0000313" key="3">
    <source>
        <dbReference type="Proteomes" id="UP001147700"/>
    </source>
</evidence>
<dbReference type="Proteomes" id="UP001147700">
    <property type="component" value="Unassembled WGS sequence"/>
</dbReference>
<keyword evidence="3" id="KW-1185">Reference proteome</keyword>
<proteinExistence type="predicted"/>
<dbReference type="PANTHER" id="PTHR21366">
    <property type="entry name" value="GLYOXALASE FAMILY PROTEIN"/>
    <property type="match status" value="1"/>
</dbReference>
<feature type="domain" description="VOC" evidence="1">
    <location>
        <begin position="7"/>
        <end position="125"/>
    </location>
</feature>
<evidence type="ECO:0000259" key="1">
    <source>
        <dbReference type="PROSITE" id="PS51819"/>
    </source>
</evidence>
<dbReference type="PROSITE" id="PS51819">
    <property type="entry name" value="VOC"/>
    <property type="match status" value="1"/>
</dbReference>
<dbReference type="InterPro" id="IPR029068">
    <property type="entry name" value="Glyas_Bleomycin-R_OHBP_Dase"/>
</dbReference>
<organism evidence="2 3">
    <name type="scientific">Solirubrobacter deserti</name>
    <dbReference type="NCBI Taxonomy" id="2282478"/>
    <lineage>
        <taxon>Bacteria</taxon>
        <taxon>Bacillati</taxon>
        <taxon>Actinomycetota</taxon>
        <taxon>Thermoleophilia</taxon>
        <taxon>Solirubrobacterales</taxon>
        <taxon>Solirubrobacteraceae</taxon>
        <taxon>Solirubrobacter</taxon>
    </lineage>
</organism>
<name>A0ABT4REN8_9ACTN</name>
<gene>
    <name evidence="2" type="ORF">OJ962_05815</name>
</gene>
<dbReference type="InterPro" id="IPR004360">
    <property type="entry name" value="Glyas_Fos-R_dOase_dom"/>
</dbReference>
<reference evidence="2" key="1">
    <citation type="submission" date="2022-10" db="EMBL/GenBank/DDBJ databases">
        <title>The WGS of Solirubrobacter sp. CPCC 204708.</title>
        <authorList>
            <person name="Jiang Z."/>
        </authorList>
    </citation>
    <scope>NUCLEOTIDE SEQUENCE</scope>
    <source>
        <strain evidence="2">CPCC 204708</strain>
    </source>
</reference>
<dbReference type="Gene3D" id="3.10.180.10">
    <property type="entry name" value="2,3-Dihydroxybiphenyl 1,2-Dioxygenase, domain 1"/>
    <property type="match status" value="1"/>
</dbReference>
<comment type="caution">
    <text evidence="2">The sequence shown here is derived from an EMBL/GenBank/DDBJ whole genome shotgun (WGS) entry which is preliminary data.</text>
</comment>
<dbReference type="RefSeq" id="WP_202956172.1">
    <property type="nucleotide sequence ID" value="NZ_JAPCID010000007.1"/>
</dbReference>
<dbReference type="InterPro" id="IPR050383">
    <property type="entry name" value="GlyoxalaseI/FosfomycinResist"/>
</dbReference>
<dbReference type="EMBL" id="JAPCID010000007">
    <property type="protein sequence ID" value="MDA0137007.1"/>
    <property type="molecule type" value="Genomic_DNA"/>
</dbReference>
<dbReference type="Pfam" id="PF00903">
    <property type="entry name" value="Glyoxalase"/>
    <property type="match status" value="1"/>
</dbReference>
<evidence type="ECO:0000313" key="2">
    <source>
        <dbReference type="EMBL" id="MDA0137007.1"/>
    </source>
</evidence>
<dbReference type="SUPFAM" id="SSF54593">
    <property type="entry name" value="Glyoxalase/Bleomycin resistance protein/Dihydroxybiphenyl dioxygenase"/>
    <property type="match status" value="1"/>
</dbReference>
<dbReference type="InterPro" id="IPR037523">
    <property type="entry name" value="VOC_core"/>
</dbReference>
<protein>
    <submittedName>
        <fullName evidence="2">VOC family protein</fullName>
    </submittedName>
</protein>
<dbReference type="CDD" id="cd06587">
    <property type="entry name" value="VOC"/>
    <property type="match status" value="1"/>
</dbReference>
<accession>A0ABT4REN8</accession>
<sequence length="134" mass="14898">MGIPVTGVSELVLEVVDLEAAEAFYNGILGLPVVDRWPDREAIWVMAGDRTRIGLWRPQVGLAKGRGGIHVHFAMHIAADDYEDAVAHLRQQGLDVLEHEFGTRPHSRAAYVDDPDGNVVELWTWDVAHHLTQS</sequence>